<gene>
    <name evidence="6" type="ORF">DSQ42_03250</name>
</gene>
<keyword evidence="2" id="KW-0378">Hydrolase</keyword>
<dbReference type="InterPro" id="IPR036852">
    <property type="entry name" value="Peptidase_S8/S53_dom_sf"/>
</dbReference>
<keyword evidence="1" id="KW-0645">Protease</keyword>
<evidence type="ECO:0000259" key="5">
    <source>
        <dbReference type="Pfam" id="PF00082"/>
    </source>
</evidence>
<name>A0AAX1QX94_UREUR</name>
<dbReference type="InterPro" id="IPR000209">
    <property type="entry name" value="Peptidase_S8/S53_dom"/>
</dbReference>
<sequence>MSTGNDGNYVLKLNVKTKNNGERKLSIPLKEVDNKYILNDRFNKNSIYVGSINNNYEISSYSNYGNHSSVEENIGGNLFPFLVAPGNIYGVAKINQLDKFDHVNNKETISEVLIGGTSFSTPMVTGAVSLLQAYYMANNANKTIPVSHVRSILATSSSMDKIKDISTVYKENNHNNVYGFGILNFENIIEAYKNVNDFEINKKYKEKELVKEIDLNIENDSSNLNFSLSWLYNSKENIEKSDSQLENDFNTNNYKKPIDQSHYSLVLVDSNSLKGVNYSNIDNIKNVIISKSNSNTNVELIRANSLKKGNYKILVYKNSVDQNQYEKFSYSYIVKNSKHY</sequence>
<evidence type="ECO:0000313" key="7">
    <source>
        <dbReference type="Proteomes" id="UP000253077"/>
    </source>
</evidence>
<dbReference type="GO" id="GO:0004252">
    <property type="term" value="F:serine-type endopeptidase activity"/>
    <property type="evidence" value="ECO:0007669"/>
    <property type="project" value="InterPro"/>
</dbReference>
<dbReference type="RefSeq" id="WP_004027383.1">
    <property type="nucleotide sequence ID" value="NZ_CP039963.1"/>
</dbReference>
<dbReference type="PROSITE" id="PS51892">
    <property type="entry name" value="SUBTILASE"/>
    <property type="match status" value="1"/>
</dbReference>
<evidence type="ECO:0000256" key="3">
    <source>
        <dbReference type="ARBA" id="ARBA00022825"/>
    </source>
</evidence>
<reference evidence="6 7" key="1">
    <citation type="submission" date="2018-07" db="EMBL/GenBank/DDBJ databases">
        <title>Ureaplasma urealyticum 1000 the multidrug-resistant clinical isolate obtained from scrapings of the urogenital tract of a woman with inflammatory diseases of the reproductive organs.</title>
        <authorList>
            <person name="Kolesnikova E.A."/>
            <person name="Alekseeva A.E."/>
            <person name="Brusnigina N.F."/>
            <person name="Makhova M.A."/>
        </authorList>
    </citation>
    <scope>NUCLEOTIDE SEQUENCE [LARGE SCALE GENOMIC DNA]</scope>
    <source>
        <strain evidence="6 7">1000</strain>
    </source>
</reference>
<feature type="domain" description="Peptidase S8/S53" evidence="5">
    <location>
        <begin position="2"/>
        <end position="181"/>
    </location>
</feature>
<dbReference type="Pfam" id="PF00082">
    <property type="entry name" value="Peptidase_S8"/>
    <property type="match status" value="1"/>
</dbReference>
<comment type="similarity">
    <text evidence="4">Belongs to the peptidase S8 family.</text>
</comment>
<dbReference type="AlphaFoldDB" id="A0AAX1QX94"/>
<proteinExistence type="inferred from homology"/>
<protein>
    <recommendedName>
        <fullName evidence="5">Peptidase S8/S53 domain-containing protein</fullName>
    </recommendedName>
</protein>
<evidence type="ECO:0000313" key="6">
    <source>
        <dbReference type="EMBL" id="RCJ00600.1"/>
    </source>
</evidence>
<evidence type="ECO:0000256" key="1">
    <source>
        <dbReference type="ARBA" id="ARBA00022670"/>
    </source>
</evidence>
<dbReference type="EMBL" id="QOKT01000027">
    <property type="protein sequence ID" value="RCJ00600.1"/>
    <property type="molecule type" value="Genomic_DNA"/>
</dbReference>
<dbReference type="SUPFAM" id="SSF52743">
    <property type="entry name" value="Subtilisin-like"/>
    <property type="match status" value="1"/>
</dbReference>
<dbReference type="Gene3D" id="3.40.50.200">
    <property type="entry name" value="Peptidase S8/S53 domain"/>
    <property type="match status" value="1"/>
</dbReference>
<organism evidence="6 7">
    <name type="scientific">Ureaplasma urealyticum</name>
    <name type="common">Ureaplasma urealyticum biotype 2</name>
    <dbReference type="NCBI Taxonomy" id="2130"/>
    <lineage>
        <taxon>Bacteria</taxon>
        <taxon>Bacillati</taxon>
        <taxon>Mycoplasmatota</taxon>
        <taxon>Mycoplasmoidales</taxon>
        <taxon>Mycoplasmoidaceae</taxon>
        <taxon>Ureaplasma</taxon>
    </lineage>
</organism>
<evidence type="ECO:0000256" key="4">
    <source>
        <dbReference type="PROSITE-ProRule" id="PRU01240"/>
    </source>
</evidence>
<dbReference type="GO" id="GO:0006508">
    <property type="term" value="P:proteolysis"/>
    <property type="evidence" value="ECO:0007669"/>
    <property type="project" value="UniProtKB-KW"/>
</dbReference>
<dbReference type="PROSITE" id="PS00138">
    <property type="entry name" value="SUBTILASE_SER"/>
    <property type="match status" value="1"/>
</dbReference>
<keyword evidence="3" id="KW-0720">Serine protease</keyword>
<dbReference type="Proteomes" id="UP000253077">
    <property type="component" value="Unassembled WGS sequence"/>
</dbReference>
<comment type="caution">
    <text evidence="6">The sequence shown here is derived from an EMBL/GenBank/DDBJ whole genome shotgun (WGS) entry which is preliminary data.</text>
</comment>
<comment type="caution">
    <text evidence="4">Lacks conserved residue(s) required for the propagation of feature annotation.</text>
</comment>
<evidence type="ECO:0000256" key="2">
    <source>
        <dbReference type="ARBA" id="ARBA00022801"/>
    </source>
</evidence>
<dbReference type="InterPro" id="IPR023828">
    <property type="entry name" value="Peptidase_S8_Ser-AS"/>
</dbReference>
<accession>A0AAX1QX94</accession>